<keyword evidence="2" id="KW-1185">Reference proteome</keyword>
<dbReference type="RefSeq" id="WP_251610464.1">
    <property type="nucleotide sequence ID" value="NZ_JAMQJY010000003.1"/>
</dbReference>
<evidence type="ECO:0000313" key="2">
    <source>
        <dbReference type="Proteomes" id="UP001203665"/>
    </source>
</evidence>
<comment type="caution">
    <text evidence="1">The sequence shown here is derived from an EMBL/GenBank/DDBJ whole genome shotgun (WGS) entry which is preliminary data.</text>
</comment>
<dbReference type="EMBL" id="JAMQJY010000003">
    <property type="protein sequence ID" value="MCM2677056.1"/>
    <property type="molecule type" value="Genomic_DNA"/>
</dbReference>
<dbReference type="Proteomes" id="UP001203665">
    <property type="component" value="Unassembled WGS sequence"/>
</dbReference>
<evidence type="ECO:0000313" key="1">
    <source>
        <dbReference type="EMBL" id="MCM2677056.1"/>
    </source>
</evidence>
<name>A0ABT0XMC9_9BACI</name>
<organism evidence="1 2">
    <name type="scientific">Alkalicoccobacillus plakortidis</name>
    <dbReference type="NCBI Taxonomy" id="444060"/>
    <lineage>
        <taxon>Bacteria</taxon>
        <taxon>Bacillati</taxon>
        <taxon>Bacillota</taxon>
        <taxon>Bacilli</taxon>
        <taxon>Bacillales</taxon>
        <taxon>Bacillaceae</taxon>
        <taxon>Alkalicoccobacillus</taxon>
    </lineage>
</organism>
<sequence length="106" mass="12324">MSTFKRESYYVTLDMALMSITKTKTPDNTIQYQIYATTKEKDQLAALLERVKSEDFEQQQILQNPFDEGKADQEKNQTQGDLKEVYQMIYDLGTLETKEIVADIMP</sequence>
<protein>
    <submittedName>
        <fullName evidence="1">Uncharacterized protein</fullName>
    </submittedName>
</protein>
<accession>A0ABT0XMC9</accession>
<proteinExistence type="predicted"/>
<reference evidence="1" key="1">
    <citation type="submission" date="2022-06" db="EMBL/GenBank/DDBJ databases">
        <title>Alkalicoccobacillus porphyridii sp. nov., isolated from a marine red alga, Porphyridium purpureum and reclassification of Shouchella plakortidis and Shouchella gibsonii as Alkalicoccobacillus plakortidis comb. nov. and Alkalicoccobacillus gibsonii comb. nov.</title>
        <authorList>
            <person name="Kim K.H."/>
            <person name="Lee J.K."/>
            <person name="Han D.M."/>
            <person name="Baek J.H."/>
            <person name="Jeon C.O."/>
        </authorList>
    </citation>
    <scope>NUCLEOTIDE SEQUENCE</scope>
    <source>
        <strain evidence="1">DSM 19153</strain>
    </source>
</reference>
<gene>
    <name evidence="1" type="ORF">NDM98_17540</name>
</gene>